<feature type="compositionally biased region" description="Basic and acidic residues" evidence="1">
    <location>
        <begin position="15"/>
        <end position="25"/>
    </location>
</feature>
<feature type="region of interest" description="Disordered" evidence="1">
    <location>
        <begin position="1"/>
        <end position="29"/>
    </location>
</feature>
<keyword evidence="3" id="KW-1185">Reference proteome</keyword>
<proteinExistence type="predicted"/>
<evidence type="ECO:0000313" key="3">
    <source>
        <dbReference type="Proteomes" id="UP001341281"/>
    </source>
</evidence>
<evidence type="ECO:0000256" key="1">
    <source>
        <dbReference type="SAM" id="MobiDB-lite"/>
    </source>
</evidence>
<dbReference type="EMBL" id="CP144754">
    <property type="protein sequence ID" value="WVZ97638.1"/>
    <property type="molecule type" value="Genomic_DNA"/>
</dbReference>
<feature type="region of interest" description="Disordered" evidence="1">
    <location>
        <begin position="60"/>
        <end position="79"/>
    </location>
</feature>
<protein>
    <submittedName>
        <fullName evidence="2">Uncharacterized protein</fullName>
    </submittedName>
</protein>
<accession>A0AAQ3USE4</accession>
<name>A0AAQ3USE4_PASNO</name>
<reference evidence="2 3" key="1">
    <citation type="submission" date="2024-02" db="EMBL/GenBank/DDBJ databases">
        <title>High-quality chromosome-scale genome assembly of Pensacola bahiagrass (Paspalum notatum Flugge var. saurae).</title>
        <authorList>
            <person name="Vega J.M."/>
            <person name="Podio M."/>
            <person name="Orjuela J."/>
            <person name="Siena L.A."/>
            <person name="Pessino S.C."/>
            <person name="Combes M.C."/>
            <person name="Mariac C."/>
            <person name="Albertini E."/>
            <person name="Pupilli F."/>
            <person name="Ortiz J.P.A."/>
            <person name="Leblanc O."/>
        </authorList>
    </citation>
    <scope>NUCLEOTIDE SEQUENCE [LARGE SCALE GENOMIC DNA]</scope>
    <source>
        <strain evidence="2">R1</strain>
        <tissue evidence="2">Leaf</tissue>
    </source>
</reference>
<organism evidence="2 3">
    <name type="scientific">Paspalum notatum var. saurae</name>
    <dbReference type="NCBI Taxonomy" id="547442"/>
    <lineage>
        <taxon>Eukaryota</taxon>
        <taxon>Viridiplantae</taxon>
        <taxon>Streptophyta</taxon>
        <taxon>Embryophyta</taxon>
        <taxon>Tracheophyta</taxon>
        <taxon>Spermatophyta</taxon>
        <taxon>Magnoliopsida</taxon>
        <taxon>Liliopsida</taxon>
        <taxon>Poales</taxon>
        <taxon>Poaceae</taxon>
        <taxon>PACMAD clade</taxon>
        <taxon>Panicoideae</taxon>
        <taxon>Andropogonodae</taxon>
        <taxon>Paspaleae</taxon>
        <taxon>Paspalinae</taxon>
        <taxon>Paspalum</taxon>
    </lineage>
</organism>
<dbReference type="Proteomes" id="UP001341281">
    <property type="component" value="Chromosome 10"/>
</dbReference>
<dbReference type="AlphaFoldDB" id="A0AAQ3USE4"/>
<evidence type="ECO:0000313" key="2">
    <source>
        <dbReference type="EMBL" id="WVZ97638.1"/>
    </source>
</evidence>
<gene>
    <name evidence="2" type="ORF">U9M48_043155</name>
</gene>
<sequence length="119" mass="13562">MVRQERSRWLLFRSDPTEPRRRSQPQERPPPWISCSLYISNYLVRSKGGHRFDASLIHSRDHISRPPSPSTTPFHTTSLTAGRSSSTAYLAGAGVLPQLSMASVHGYKNRFYEINFCRG</sequence>